<dbReference type="OrthoDB" id="6108017at2759"/>
<dbReference type="SMART" id="SM00242">
    <property type="entry name" value="MYSc"/>
    <property type="match status" value="1"/>
</dbReference>
<dbReference type="Gene3D" id="1.20.120.720">
    <property type="entry name" value="Myosin VI head, motor domain, U50 subdomain"/>
    <property type="match status" value="1"/>
</dbReference>
<dbReference type="RefSeq" id="XP_043051689.1">
    <property type="nucleotide sequence ID" value="XM_043191012.1"/>
</dbReference>
<evidence type="ECO:0000256" key="1">
    <source>
        <dbReference type="ARBA" id="ARBA00008314"/>
    </source>
</evidence>
<dbReference type="Proteomes" id="UP000790833">
    <property type="component" value="Unassembled WGS sequence"/>
</dbReference>
<feature type="coiled-coil region" evidence="9">
    <location>
        <begin position="1312"/>
        <end position="1339"/>
    </location>
</feature>
<dbReference type="GO" id="GO:0016459">
    <property type="term" value="C:myosin complex"/>
    <property type="evidence" value="ECO:0007669"/>
    <property type="project" value="UniProtKB-KW"/>
</dbReference>
<evidence type="ECO:0000256" key="6">
    <source>
        <dbReference type="ARBA" id="ARBA00023175"/>
    </source>
</evidence>
<sequence>MSNDDDGFNSKNWVWVPGTEKDTFIKGFVSDYLEDGTVTVTVPQGSNSNNHELTINVPLDSLENCNPVKFNKCEDMAELTHLNEPSVVYNLYLRYADDMIYTYSGLFLVAINPYKKLDIYDGKNLKKYHSNDNDKPPPHIFSIAENTYRNMLNNKKDQSILVTGESGAGKTENTKRIIQYISSITTTELQSHHSKTQNNIDTKILQANPILESFGNAKTIKNHNSSRFGKFIKIYFSNEDIGCINGATIDYYLLEKSRVVMQSPQERNYHVFYQMLKGLSDEKLTAVGLEKNLKLYKYLNSSTYEIPNVDDATEFQLLLDAFRIMGFEDHEVDNIIAVLAVILLLGNLDFTSWKSEQANFTSESPTVHIARLLGISEDEFTSRLLRPKVKAGREFVSKSMKAPDVKYSVDAFAKHLYERIFQYIIERINDNLKIKDLNGNIFLNDLNFIGVLDIAGFEIFDINSFEQLCINYTNEKLQQFFNHHLFILEQSEYLREDIQWEFIDFGLDLQPTIDLIESRNPMGLLKLLDEECIIPKSSDQSFMDKLADNWGRKQSEKFTLNKLKSGFIVNHYAGQVEYNVDGWLQKNTDPISEQVVSLLPDSSNIFLADLFSSDPALPKSEISESCSPRKKASSNKLRTASQRHREQLVDLMDQLGSTEPHFVRCILPNLQKKPHKFDKPLVLNQLRCNGVLEGIRITRAGYPNRMTFEEFYNRYYIISAKEVFTKNMRTNSEIIIKGLNLEPETYRVGITKLFFKNGILGKLEEIRDQSLKNIFTELQTKIRGNSARLNFNRMIKEIQSSQLIARTFDQVHSSLETSPWLKLFINIKPLLEESVKVLDTKEMNENIKQLSSKLKDAEKLKEKLVTENDRIKEEFKEVEVKLQDEKENLKKQILIVEEDAVKISNLLIEKEKALDQLKQELQSRFITVSNLEKELGESKVLRINLANEMKLVQSKHESLASELASKEKEVSELQEKYNHSQKEIAEAKEKLTQLESSNSNLEGKIHDLESQKSESEHVIKTESIRIRELTDLLEKETDKNKKLVSEHANSNKEIETLKLTVSKNSSLATSSEAELITLKNSLRDSKAELSKVQLGLERANDRIQRLERKLQDSNEDAERERSASLNFKRDALALQSKIDELESKEAKLIREKDLETLKLKELSRLREALEESKREVIMYKDEKELIAMSLSQLKTENETLSMALKEAMKNKESISASFEDLKNECESLNKLKNENATAILQLQDTVSDLKSLKSENDSLKNSKEQYSREVKALTEKVNSMEPVTKVRGMLFDKENQPPISIVEEYASMKLKLNEHTAALRKEKFENKQLAEEIALLKSRADNDFQLSRSRSVLPNKRSMNGSTRAYTKEEFESLKFKLEQEELNAQRAESYAIDLQKKLNKLQSLRGINQFSDYEKKYNEAQIRISELENRFSEILNSNSLLEPSTPVSLTASSRSNSFRRNSVMLPGSNQEFALIYQDITRALKATRSELGDSKSEILRLKSLLRESEDELYEIKHSQFRTSVSNYDDELAQLKVRNETLFSRNEDLTESLAIYKKRSEEYFSKLEQAEAVVNSSKAKQQAAEKELENANNQLLLKREELRASNMLLQDFKKRSALLEGTINDKNYENQKLGVQIKELKDRLNFATTSNDVHDNIREEMRQLNKELNFKMQVETNLIKENKKYQLELEDLIRNKKALEEEFAEVSEKADELEEHTEELTNQVRNLQEERAINERKIVNLNKQVDNLKDLIEEISNQRDNLRDQKSQIEEQLLQTKHQLDEVTTQLNNSKAENTILRDHLQNQREDANEIRSELSRSKSGKEGDIQDYQKLKRENLVTVEENDSLKKVNEELNHKVHALEEKLYGDETMKFWENKVKSLTKDLDASEASMHESNKSVANLTREIAELKIRVNNEQQLAKKYNNENFEFQNQIQQYKTQVGILQNKSLEHELLLKQASREKMDLELTVLMMEKELLELRERLHNTQGN</sequence>
<dbReference type="InterPro" id="IPR036961">
    <property type="entry name" value="Kinesin_motor_dom_sf"/>
</dbReference>
<dbReference type="GO" id="GO:0005524">
    <property type="term" value="F:ATP binding"/>
    <property type="evidence" value="ECO:0007669"/>
    <property type="project" value="UniProtKB-UniRule"/>
</dbReference>
<dbReference type="Gene3D" id="1.20.5.4820">
    <property type="match status" value="1"/>
</dbReference>
<feature type="region of interest" description="Disordered" evidence="10">
    <location>
        <begin position="619"/>
        <end position="640"/>
    </location>
</feature>
<dbReference type="GO" id="GO:0000146">
    <property type="term" value="F:microfilament motor activity"/>
    <property type="evidence" value="ECO:0007669"/>
    <property type="project" value="TreeGrafter"/>
</dbReference>
<dbReference type="GO" id="GO:0005737">
    <property type="term" value="C:cytoplasm"/>
    <property type="evidence" value="ECO:0007669"/>
    <property type="project" value="TreeGrafter"/>
</dbReference>
<gene>
    <name evidence="12" type="ORF">KQ657_000156</name>
</gene>
<dbReference type="FunFam" id="1.10.10.820:FF:000001">
    <property type="entry name" value="Myosin heavy chain"/>
    <property type="match status" value="1"/>
</dbReference>
<keyword evidence="13" id="KW-1185">Reference proteome</keyword>
<evidence type="ECO:0000256" key="5">
    <source>
        <dbReference type="ARBA" id="ARBA00023123"/>
    </source>
</evidence>
<dbReference type="GO" id="GO:0051015">
    <property type="term" value="F:actin filament binding"/>
    <property type="evidence" value="ECO:0007669"/>
    <property type="project" value="TreeGrafter"/>
</dbReference>
<evidence type="ECO:0000256" key="2">
    <source>
        <dbReference type="ARBA" id="ARBA00022741"/>
    </source>
</evidence>
<dbReference type="PRINTS" id="PR00193">
    <property type="entry name" value="MYOSINHEAVY"/>
</dbReference>
<evidence type="ECO:0000256" key="9">
    <source>
        <dbReference type="SAM" id="Coils"/>
    </source>
</evidence>
<evidence type="ECO:0000256" key="8">
    <source>
        <dbReference type="PROSITE-ProRule" id="PRU00782"/>
    </source>
</evidence>
<keyword evidence="5 8" id="KW-0518">Myosin</keyword>
<feature type="binding site" evidence="8">
    <location>
        <begin position="164"/>
        <end position="171"/>
    </location>
    <ligand>
        <name>ATP</name>
        <dbReference type="ChEBI" id="CHEBI:30616"/>
    </ligand>
</feature>
<dbReference type="GO" id="GO:0007015">
    <property type="term" value="P:actin filament organization"/>
    <property type="evidence" value="ECO:0007669"/>
    <property type="project" value="TreeGrafter"/>
</dbReference>
<comment type="similarity">
    <text evidence="1 8">Belongs to the TRAFAC class myosin-kinesin ATPase superfamily. Myosin family.</text>
</comment>
<evidence type="ECO:0000256" key="4">
    <source>
        <dbReference type="ARBA" id="ARBA00023054"/>
    </source>
</evidence>
<keyword evidence="7 8" id="KW-0009">Actin-binding</keyword>
<evidence type="ECO:0000313" key="13">
    <source>
        <dbReference type="Proteomes" id="UP000790833"/>
    </source>
</evidence>
<evidence type="ECO:0000313" key="12">
    <source>
        <dbReference type="EMBL" id="KAG7196144.1"/>
    </source>
</evidence>
<keyword evidence="2 8" id="KW-0547">Nucleotide-binding</keyword>
<dbReference type="GO" id="GO:0016020">
    <property type="term" value="C:membrane"/>
    <property type="evidence" value="ECO:0007669"/>
    <property type="project" value="TreeGrafter"/>
</dbReference>
<dbReference type="Gene3D" id="3.40.850.10">
    <property type="entry name" value="Kinesin motor domain"/>
    <property type="match status" value="1"/>
</dbReference>
<dbReference type="PROSITE" id="PS51456">
    <property type="entry name" value="MYOSIN_MOTOR"/>
    <property type="match status" value="1"/>
</dbReference>
<keyword evidence="6 8" id="KW-0505">Motor protein</keyword>
<dbReference type="InterPro" id="IPR001609">
    <property type="entry name" value="Myosin_head_motor_dom-like"/>
</dbReference>
<keyword evidence="3 8" id="KW-0067">ATP-binding</keyword>
<dbReference type="InterPro" id="IPR027417">
    <property type="entry name" value="P-loop_NTPase"/>
</dbReference>
<protein>
    <recommendedName>
        <fullName evidence="11">Myosin motor domain-containing protein</fullName>
    </recommendedName>
</protein>
<dbReference type="Gene3D" id="1.20.58.530">
    <property type="match status" value="1"/>
</dbReference>
<feature type="coiled-coil region" evidence="9">
    <location>
        <begin position="1082"/>
        <end position="1276"/>
    </location>
</feature>
<evidence type="ECO:0000256" key="10">
    <source>
        <dbReference type="SAM" id="MobiDB-lite"/>
    </source>
</evidence>
<dbReference type="SUPFAM" id="SSF52540">
    <property type="entry name" value="P-loop containing nucleoside triphosphate hydrolases"/>
    <property type="match status" value="1"/>
</dbReference>
<dbReference type="CDD" id="cd01377">
    <property type="entry name" value="MYSc_class_II"/>
    <property type="match status" value="1"/>
</dbReference>
<feature type="coiled-coil region" evidence="9">
    <location>
        <begin position="1842"/>
        <end position="1987"/>
    </location>
</feature>
<evidence type="ECO:0000259" key="11">
    <source>
        <dbReference type="PROSITE" id="PS51456"/>
    </source>
</evidence>
<dbReference type="FunFam" id="3.40.850.10:FF:000101">
    <property type="entry name" value="Slow myosin heavy chain 2"/>
    <property type="match status" value="1"/>
</dbReference>
<proteinExistence type="inferred from homology"/>
<comment type="caution">
    <text evidence="12">The sequence shown here is derived from an EMBL/GenBank/DDBJ whole genome shotgun (WGS) entry which is preliminary data.</text>
</comment>
<evidence type="ECO:0000256" key="3">
    <source>
        <dbReference type="ARBA" id="ARBA00022840"/>
    </source>
</evidence>
<name>A0A9P8ALJ1_9ASCO</name>
<feature type="coiled-coil region" evidence="9">
    <location>
        <begin position="840"/>
        <end position="1053"/>
    </location>
</feature>
<dbReference type="PANTHER" id="PTHR13140:SF857">
    <property type="entry name" value="MYOSIN-11"/>
    <property type="match status" value="1"/>
</dbReference>
<dbReference type="PROSITE" id="PS50096">
    <property type="entry name" value="IQ"/>
    <property type="match status" value="1"/>
</dbReference>
<dbReference type="PANTHER" id="PTHR13140">
    <property type="entry name" value="MYOSIN"/>
    <property type="match status" value="1"/>
</dbReference>
<dbReference type="Gene3D" id="1.10.10.820">
    <property type="match status" value="1"/>
</dbReference>
<dbReference type="GeneID" id="66113530"/>
<dbReference type="Pfam" id="PF00063">
    <property type="entry name" value="Myosin_head"/>
    <property type="match status" value="1"/>
</dbReference>
<dbReference type="EMBL" id="JAHMUF010000001">
    <property type="protein sequence ID" value="KAG7196144.1"/>
    <property type="molecule type" value="Genomic_DNA"/>
</dbReference>
<feature type="region of interest" description="Disordered" evidence="10">
    <location>
        <begin position="1802"/>
        <end position="1827"/>
    </location>
</feature>
<reference evidence="12" key="1">
    <citation type="submission" date="2021-03" db="EMBL/GenBank/DDBJ databases">
        <authorList>
            <person name="Palmer J.M."/>
        </authorList>
    </citation>
    <scope>NUCLEOTIDE SEQUENCE</scope>
    <source>
        <strain evidence="12">ARV_011</strain>
    </source>
</reference>
<keyword evidence="4 9" id="KW-0175">Coiled coil</keyword>
<evidence type="ECO:0000256" key="7">
    <source>
        <dbReference type="ARBA" id="ARBA00023203"/>
    </source>
</evidence>
<feature type="region of interest" description="Actin-binding" evidence="8">
    <location>
        <begin position="648"/>
        <end position="670"/>
    </location>
</feature>
<feature type="coiled-coil region" evidence="9">
    <location>
        <begin position="1378"/>
        <end position="1438"/>
    </location>
</feature>
<feature type="domain" description="Myosin motor" evidence="11">
    <location>
        <begin position="71"/>
        <end position="768"/>
    </location>
</feature>
<organism evidence="12 13">
    <name type="scientific">Scheffersomyces spartinae</name>
    <dbReference type="NCBI Taxonomy" id="45513"/>
    <lineage>
        <taxon>Eukaryota</taxon>
        <taxon>Fungi</taxon>
        <taxon>Dikarya</taxon>
        <taxon>Ascomycota</taxon>
        <taxon>Saccharomycotina</taxon>
        <taxon>Pichiomycetes</taxon>
        <taxon>Debaryomycetaceae</taxon>
        <taxon>Scheffersomyces</taxon>
    </lineage>
</organism>
<accession>A0A9P8ALJ1</accession>